<dbReference type="Pfam" id="PF04082">
    <property type="entry name" value="Fungal_trans"/>
    <property type="match status" value="1"/>
</dbReference>
<dbReference type="SMART" id="SM00906">
    <property type="entry name" value="Fungal_trans"/>
    <property type="match status" value="1"/>
</dbReference>
<dbReference type="InterPro" id="IPR007219">
    <property type="entry name" value="XnlR_reg_dom"/>
</dbReference>
<keyword evidence="1" id="KW-0479">Metal-binding</keyword>
<comment type="caution">
    <text evidence="8">The sequence shown here is derived from an EMBL/GenBank/DDBJ whole genome shotgun (WGS) entry which is preliminary data.</text>
</comment>
<dbReference type="SMART" id="SM00066">
    <property type="entry name" value="GAL4"/>
    <property type="match status" value="1"/>
</dbReference>
<dbReference type="GO" id="GO:0000981">
    <property type="term" value="F:DNA-binding transcription factor activity, RNA polymerase II-specific"/>
    <property type="evidence" value="ECO:0007669"/>
    <property type="project" value="InterPro"/>
</dbReference>
<dbReference type="AlphaFoldDB" id="A0AAD4Q734"/>
<evidence type="ECO:0000256" key="2">
    <source>
        <dbReference type="ARBA" id="ARBA00023015"/>
    </source>
</evidence>
<reference evidence="8" key="1">
    <citation type="submission" date="2021-12" db="EMBL/GenBank/DDBJ databases">
        <title>Convergent genome expansion in fungi linked to evolution of root-endophyte symbiosis.</title>
        <authorList>
            <consortium name="DOE Joint Genome Institute"/>
            <person name="Ke Y.-H."/>
            <person name="Bonito G."/>
            <person name="Liao H.-L."/>
            <person name="Looney B."/>
            <person name="Rojas-Flechas A."/>
            <person name="Nash J."/>
            <person name="Hameed K."/>
            <person name="Schadt C."/>
            <person name="Martin F."/>
            <person name="Crous P.W."/>
            <person name="Miettinen O."/>
            <person name="Magnuson J.K."/>
            <person name="Labbe J."/>
            <person name="Jacobson D."/>
            <person name="Doktycz M.J."/>
            <person name="Veneault-Fourrey C."/>
            <person name="Kuo A."/>
            <person name="Mondo S."/>
            <person name="Calhoun S."/>
            <person name="Riley R."/>
            <person name="Ohm R."/>
            <person name="LaButti K."/>
            <person name="Andreopoulos B."/>
            <person name="Pangilinan J."/>
            <person name="Nolan M."/>
            <person name="Tritt A."/>
            <person name="Clum A."/>
            <person name="Lipzen A."/>
            <person name="Daum C."/>
            <person name="Barry K."/>
            <person name="Grigoriev I.V."/>
            <person name="Vilgalys R."/>
        </authorList>
    </citation>
    <scope>NUCLEOTIDE SEQUENCE</scope>
    <source>
        <strain evidence="8">PMI_201</strain>
    </source>
</reference>
<evidence type="ECO:0000256" key="5">
    <source>
        <dbReference type="ARBA" id="ARBA00023242"/>
    </source>
</evidence>
<sequence length="680" mass="76122">MLSPESVNHILRRKRKGRFNRPCYPCRQRKVKCDTARPCKQCVDRSHEELCSYEPSPESKAKKPSSSSHSTSTVGHVLLSDGLVAPPVRFHNQTTPTKTLVQSEDVAASDPGVLLGDQSVPSFVAENYYSSNPSAAKMKDATLPMLGLQSLDDKSLPRWNIGNEEVEKLLDILPAKDQILELLARYRHVVHPLNPFLVDLNAFELRLCTHLEAVSSPTEGIKLSQLFGHDLDWAALLFAVLACGLQSTSTQTSESKAAIRRYVSTAYQCLGITQGLLKPSIKCLQALIIIVQVLQNELMTEAAWTLLGLLSRQAQSLGLHNVKFNSQRDGGKVPYHLKLWWTIMWQDALLCMCFDRAPVTAVKSLDPFHTLLPRDEPLDYQEGMYTLTYLVLMGSARNHALISIPPTYEKILADVNDVEQIRTSLRAPISARKNCKSMQDHIEQLCFQLHSSFTIGTLLRPSLSPKKWTHLSHNQRDRLASMCLGAYKSSLHAYLDLLTTSIVARRSLAMLHNGLASALILAITGYSKVDREVVELQGRLFRTLYDQPDADGTENRFWGPHRRGLLALKEMYEHQSSRNADQQNTLTVQTQFPSNIPDTNLQDAQSNLPPIVGSERTEAELLSDFSNLDYFSLDPQMIGEISSFLPDNTNENEIMIDDIFDAVLWGGYGGQEMHDSEGLI</sequence>
<evidence type="ECO:0000256" key="6">
    <source>
        <dbReference type="SAM" id="MobiDB-lite"/>
    </source>
</evidence>
<dbReference type="Proteomes" id="UP001201262">
    <property type="component" value="Unassembled WGS sequence"/>
</dbReference>
<dbReference type="GO" id="GO:0006351">
    <property type="term" value="P:DNA-templated transcription"/>
    <property type="evidence" value="ECO:0007669"/>
    <property type="project" value="InterPro"/>
</dbReference>
<dbReference type="GeneID" id="70245281"/>
<dbReference type="PROSITE" id="PS00463">
    <property type="entry name" value="ZN2_CY6_FUNGAL_1"/>
    <property type="match status" value="1"/>
</dbReference>
<keyword evidence="9" id="KW-1185">Reference proteome</keyword>
<dbReference type="EMBL" id="JAJTJA010000001">
    <property type="protein sequence ID" value="KAH8705942.1"/>
    <property type="molecule type" value="Genomic_DNA"/>
</dbReference>
<dbReference type="InterPro" id="IPR004507">
    <property type="entry name" value="UbiX-like"/>
</dbReference>
<dbReference type="RefSeq" id="XP_046078563.1">
    <property type="nucleotide sequence ID" value="XM_046214994.1"/>
</dbReference>
<keyword evidence="5" id="KW-0539">Nucleus</keyword>
<name>A0AAD4Q734_9EURO</name>
<evidence type="ECO:0000256" key="3">
    <source>
        <dbReference type="ARBA" id="ARBA00023125"/>
    </source>
</evidence>
<dbReference type="CDD" id="cd12148">
    <property type="entry name" value="fungal_TF_MHR"/>
    <property type="match status" value="1"/>
</dbReference>
<feature type="region of interest" description="Disordered" evidence="6">
    <location>
        <begin position="53"/>
        <end position="73"/>
    </location>
</feature>
<keyword evidence="2" id="KW-0805">Transcription regulation</keyword>
<dbReference type="InterPro" id="IPR036864">
    <property type="entry name" value="Zn2-C6_fun-type_DNA-bd_sf"/>
</dbReference>
<evidence type="ECO:0000313" key="8">
    <source>
        <dbReference type="EMBL" id="KAH8705942.1"/>
    </source>
</evidence>
<feature type="domain" description="Zn(2)-C6 fungal-type" evidence="7">
    <location>
        <begin position="22"/>
        <end position="53"/>
    </location>
</feature>
<evidence type="ECO:0000256" key="4">
    <source>
        <dbReference type="ARBA" id="ARBA00023163"/>
    </source>
</evidence>
<keyword evidence="3" id="KW-0238">DNA-binding</keyword>
<evidence type="ECO:0000313" key="9">
    <source>
        <dbReference type="Proteomes" id="UP001201262"/>
    </source>
</evidence>
<proteinExistence type="predicted"/>
<dbReference type="InterPro" id="IPR001138">
    <property type="entry name" value="Zn2Cys6_DnaBD"/>
</dbReference>
<dbReference type="GO" id="GO:0008270">
    <property type="term" value="F:zinc ion binding"/>
    <property type="evidence" value="ECO:0007669"/>
    <property type="project" value="InterPro"/>
</dbReference>
<dbReference type="PANTHER" id="PTHR43374:SF1">
    <property type="entry name" value="FLAVIN PRENYLTRANSFERASE PAD1, MITOCHONDRIAL"/>
    <property type="match status" value="1"/>
</dbReference>
<dbReference type="GO" id="GO:0016831">
    <property type="term" value="F:carboxy-lyase activity"/>
    <property type="evidence" value="ECO:0007669"/>
    <property type="project" value="TreeGrafter"/>
</dbReference>
<feature type="compositionally biased region" description="Low complexity" evidence="6">
    <location>
        <begin position="53"/>
        <end position="72"/>
    </location>
</feature>
<gene>
    <name evidence="8" type="ORF">BGW36DRAFT_368435</name>
</gene>
<accession>A0AAD4Q734</accession>
<dbReference type="SUPFAM" id="SSF57701">
    <property type="entry name" value="Zn2/Cys6 DNA-binding domain"/>
    <property type="match status" value="1"/>
</dbReference>
<dbReference type="PANTHER" id="PTHR43374">
    <property type="entry name" value="FLAVIN PRENYLTRANSFERASE"/>
    <property type="match status" value="1"/>
</dbReference>
<dbReference type="PROSITE" id="PS50048">
    <property type="entry name" value="ZN2_CY6_FUNGAL_2"/>
    <property type="match status" value="1"/>
</dbReference>
<evidence type="ECO:0000259" key="7">
    <source>
        <dbReference type="PROSITE" id="PS50048"/>
    </source>
</evidence>
<dbReference type="Gene3D" id="4.10.240.10">
    <property type="entry name" value="Zn(2)-C6 fungal-type DNA-binding domain"/>
    <property type="match status" value="1"/>
</dbReference>
<organism evidence="8 9">
    <name type="scientific">Talaromyces proteolyticus</name>
    <dbReference type="NCBI Taxonomy" id="1131652"/>
    <lineage>
        <taxon>Eukaryota</taxon>
        <taxon>Fungi</taxon>
        <taxon>Dikarya</taxon>
        <taxon>Ascomycota</taxon>
        <taxon>Pezizomycotina</taxon>
        <taxon>Eurotiomycetes</taxon>
        <taxon>Eurotiomycetidae</taxon>
        <taxon>Eurotiales</taxon>
        <taxon>Trichocomaceae</taxon>
        <taxon>Talaromyces</taxon>
        <taxon>Talaromyces sect. Bacilispori</taxon>
    </lineage>
</organism>
<keyword evidence="4" id="KW-0804">Transcription</keyword>
<dbReference type="CDD" id="cd00067">
    <property type="entry name" value="GAL4"/>
    <property type="match status" value="1"/>
</dbReference>
<evidence type="ECO:0000256" key="1">
    <source>
        <dbReference type="ARBA" id="ARBA00022723"/>
    </source>
</evidence>
<protein>
    <recommendedName>
        <fullName evidence="7">Zn(2)-C6 fungal-type domain-containing protein</fullName>
    </recommendedName>
</protein>
<dbReference type="Pfam" id="PF00172">
    <property type="entry name" value="Zn_clus"/>
    <property type="match status" value="1"/>
</dbReference>
<dbReference type="GO" id="GO:0003677">
    <property type="term" value="F:DNA binding"/>
    <property type="evidence" value="ECO:0007669"/>
    <property type="project" value="UniProtKB-KW"/>
</dbReference>